<protein>
    <submittedName>
        <fullName evidence="1">Uncharacterized protein</fullName>
    </submittedName>
</protein>
<reference evidence="1" key="1">
    <citation type="submission" date="2023-08" db="EMBL/GenBank/DDBJ databases">
        <title>A de novo genome assembly of Solanum verrucosum Schlechtendal, a Mexican diploid species geographically isolated from the other diploid A-genome species in potato relatives.</title>
        <authorList>
            <person name="Hosaka K."/>
        </authorList>
    </citation>
    <scope>NUCLEOTIDE SEQUENCE</scope>
    <source>
        <tissue evidence="1">Young leaves</tissue>
    </source>
</reference>
<feature type="non-terminal residue" evidence="1">
    <location>
        <position position="1"/>
    </location>
</feature>
<dbReference type="Proteomes" id="UP001234989">
    <property type="component" value="Chromosome 2"/>
</dbReference>
<keyword evidence="2" id="KW-1185">Reference proteome</keyword>
<evidence type="ECO:0000313" key="2">
    <source>
        <dbReference type="Proteomes" id="UP001234989"/>
    </source>
</evidence>
<organism evidence="1 2">
    <name type="scientific">Solanum verrucosum</name>
    <dbReference type="NCBI Taxonomy" id="315347"/>
    <lineage>
        <taxon>Eukaryota</taxon>
        <taxon>Viridiplantae</taxon>
        <taxon>Streptophyta</taxon>
        <taxon>Embryophyta</taxon>
        <taxon>Tracheophyta</taxon>
        <taxon>Spermatophyta</taxon>
        <taxon>Magnoliopsida</taxon>
        <taxon>eudicotyledons</taxon>
        <taxon>Gunneridae</taxon>
        <taxon>Pentapetalae</taxon>
        <taxon>asterids</taxon>
        <taxon>lamiids</taxon>
        <taxon>Solanales</taxon>
        <taxon>Solanaceae</taxon>
        <taxon>Solanoideae</taxon>
        <taxon>Solaneae</taxon>
        <taxon>Solanum</taxon>
    </lineage>
</organism>
<proteinExistence type="predicted"/>
<dbReference type="PANTHER" id="PTHR33116:SF85">
    <property type="entry name" value="REVERSE TRANSCRIPTASE ZINC-BINDING DOMAIN-CONTAINING PROTEIN"/>
    <property type="match status" value="1"/>
</dbReference>
<sequence>LPLGDKSKSIKISNSVIEKCEKKLARWKTQYLSLGGRLTLINSVLDTLPTYRVIKRLDKIRREFLWLGNKEKKGYHLVKWKAVMTAKKNGGLGIKNLEFQSKALRMKWLWRYANDNQLLWSRVIGAKYEDEDNWMTKVVTNPYGVSLWRSIRDMWDEVRNNSKKKVMNGRKTKFWKDEWHEKGNLEALFPDIFNLALFQQRSIAELWTPQGWNFAFRRHLNDLGIMRVAEFLNTVDTFNGLQIGEDKLWWSGNNKGVFKVNEAYRMMDQPSNHNINWPWKQIWKNRIPYKISCFIWF</sequence>
<dbReference type="PANTHER" id="PTHR33116">
    <property type="entry name" value="REVERSE TRANSCRIPTASE ZINC-BINDING DOMAIN-CONTAINING PROTEIN-RELATED-RELATED"/>
    <property type="match status" value="1"/>
</dbReference>
<gene>
    <name evidence="1" type="ORF">MTR67_009139</name>
</gene>
<dbReference type="EMBL" id="CP133613">
    <property type="protein sequence ID" value="WMV15754.1"/>
    <property type="molecule type" value="Genomic_DNA"/>
</dbReference>
<name>A0AAF0Q999_SOLVR</name>
<accession>A0AAF0Q999</accession>
<dbReference type="AlphaFoldDB" id="A0AAF0Q999"/>
<evidence type="ECO:0000313" key="1">
    <source>
        <dbReference type="EMBL" id="WMV15754.1"/>
    </source>
</evidence>